<dbReference type="InterPro" id="IPR029016">
    <property type="entry name" value="GAF-like_dom_sf"/>
</dbReference>
<dbReference type="InterPro" id="IPR001849">
    <property type="entry name" value="PH_domain"/>
</dbReference>
<dbReference type="SUPFAM" id="SSF55781">
    <property type="entry name" value="GAF domain-like"/>
    <property type="match status" value="1"/>
</dbReference>
<dbReference type="RefSeq" id="XP_009833735.1">
    <property type="nucleotide sequence ID" value="XM_009835433.1"/>
</dbReference>
<feature type="compositionally biased region" description="Polar residues" evidence="1">
    <location>
        <begin position="875"/>
        <end position="884"/>
    </location>
</feature>
<feature type="region of interest" description="Disordered" evidence="1">
    <location>
        <begin position="233"/>
        <end position="253"/>
    </location>
</feature>
<evidence type="ECO:0000256" key="1">
    <source>
        <dbReference type="SAM" id="MobiDB-lite"/>
    </source>
</evidence>
<name>W4GCY8_APHAT</name>
<feature type="compositionally biased region" description="Low complexity" evidence="1">
    <location>
        <begin position="602"/>
        <end position="620"/>
    </location>
</feature>
<accession>W4GCY8</accession>
<dbReference type="SUPFAM" id="SSF54427">
    <property type="entry name" value="NTF2-like"/>
    <property type="match status" value="1"/>
</dbReference>
<dbReference type="InterPro" id="IPR011993">
    <property type="entry name" value="PH-like_dom_sf"/>
</dbReference>
<dbReference type="Gene3D" id="3.30.450.40">
    <property type="match status" value="1"/>
</dbReference>
<sequence>MQHQRRQQHPHHGSLDAMNESIHSLNLNAGRGYANNMGSYQVAESDVHSDMPLMMNSNDVSVDDLDYDGVEVETALREPPLLIRWEGYLMKRSDWLKHWETYYFVLHGRVLYCYLSDEEAKLHPENSKIKHGKFTFSDNLILDEVITVQSRLTYEFVFESDKGKQIHLRAKTEASKQMWMHMACHGIVDTEMLRNQVLHMRRTPQRHATLVDFFLGYEYLFASLSNIEDATASTSSLDSSNKQRKHSKQRSDDIVHPDAAIAAFAPKVDHILCRFFSMCQTDIAMRNNYMPMVPFQGTFRGYAGVLEYFTKLSKAVSFESFSVEGMSFEGDETKRLVVVHGLESMEVRGTGQSFSQAWEHKFLVKDDGRIYRWEINGDIVASSVAFKHLHNRGHGEKYCESFTTIKLDNIPNLARKDKPIPPTPTKPPPRMAWNTPPQQWDPPPTTPWSCHHQSFNQPRHPTPTKPQNPPGGGGIHIQLRRTYPSSSSPTHTSVHPVSSPPSDQSSFEDRMSTFLDNDQVHGSPHTQSQVQDQRRAPPTEASYPPRTSFRNHVTQSCPNHVTGPYPLDDPLSPTSFYEPKEGPPPLPVHHADPSRTRHQQQHQKPPSSSFRPSTSSSDPSFPQPPRPFPSSASFGTRGHSLPFPDNHHPRFQQQHPPSPPPQKSPDAANLITSSTSFDYPLGFKRGNLWPDAPVPPSENIRLAAAKRLDLCRPREDLAMYLQIACKTLHVSMGTVCVVGGGAGLFIAKFGGSMTHVDTAPRDMILESHVIMSADPTVVLDTSVDIRFAMNPVVTQGDVGFYVGIPLVSTDGDYDVVVGALSLVDTTPRDAVTHKQVAALVQIAQTIMHRVQDLSAAGNGARNPPPPPPQHDSTFDRTQVNLEID</sequence>
<protein>
    <recommendedName>
        <fullName evidence="2">PH domain-containing protein</fullName>
    </recommendedName>
</protein>
<dbReference type="SMART" id="SM00233">
    <property type="entry name" value="PH"/>
    <property type="match status" value="1"/>
</dbReference>
<dbReference type="PANTHER" id="PTHR43102">
    <property type="entry name" value="SLR1143 PROTEIN"/>
    <property type="match status" value="1"/>
</dbReference>
<organism evidence="3">
    <name type="scientific">Aphanomyces astaci</name>
    <name type="common">Crayfish plague agent</name>
    <dbReference type="NCBI Taxonomy" id="112090"/>
    <lineage>
        <taxon>Eukaryota</taxon>
        <taxon>Sar</taxon>
        <taxon>Stramenopiles</taxon>
        <taxon>Oomycota</taxon>
        <taxon>Saprolegniomycetes</taxon>
        <taxon>Saprolegniales</taxon>
        <taxon>Verrucalvaceae</taxon>
        <taxon>Aphanomyces</taxon>
    </lineage>
</organism>
<dbReference type="EMBL" id="KI913135">
    <property type="protein sequence ID" value="ETV76823.1"/>
    <property type="molecule type" value="Genomic_DNA"/>
</dbReference>
<dbReference type="Gene3D" id="2.30.29.30">
    <property type="entry name" value="Pleckstrin-homology domain (PH domain)/Phosphotyrosine-binding domain (PTB)"/>
    <property type="match status" value="1"/>
</dbReference>
<dbReference type="GeneID" id="20811266"/>
<dbReference type="InterPro" id="IPR032710">
    <property type="entry name" value="NTF2-like_dom_sf"/>
</dbReference>
<evidence type="ECO:0000313" key="3">
    <source>
        <dbReference type="EMBL" id="ETV76823.1"/>
    </source>
</evidence>
<proteinExistence type="predicted"/>
<dbReference type="PANTHER" id="PTHR43102:SF2">
    <property type="entry name" value="GAF DOMAIN-CONTAINING PROTEIN"/>
    <property type="match status" value="1"/>
</dbReference>
<feature type="compositionally biased region" description="Low complexity" evidence="1">
    <location>
        <begin position="484"/>
        <end position="502"/>
    </location>
</feature>
<reference evidence="3" key="1">
    <citation type="submission" date="2013-12" db="EMBL/GenBank/DDBJ databases">
        <title>The Genome Sequence of Aphanomyces astaci APO3.</title>
        <authorList>
            <consortium name="The Broad Institute Genomics Platform"/>
            <person name="Russ C."/>
            <person name="Tyler B."/>
            <person name="van West P."/>
            <person name="Dieguez-Uribeondo J."/>
            <person name="Young S.K."/>
            <person name="Zeng Q."/>
            <person name="Gargeya S."/>
            <person name="Fitzgerald M."/>
            <person name="Abouelleil A."/>
            <person name="Alvarado L."/>
            <person name="Chapman S.B."/>
            <person name="Gainer-Dewar J."/>
            <person name="Goldberg J."/>
            <person name="Griggs A."/>
            <person name="Gujja S."/>
            <person name="Hansen M."/>
            <person name="Howarth C."/>
            <person name="Imamovic A."/>
            <person name="Ireland A."/>
            <person name="Larimer J."/>
            <person name="McCowan C."/>
            <person name="Murphy C."/>
            <person name="Pearson M."/>
            <person name="Poon T.W."/>
            <person name="Priest M."/>
            <person name="Roberts A."/>
            <person name="Saif S."/>
            <person name="Shea T."/>
            <person name="Sykes S."/>
            <person name="Wortman J."/>
            <person name="Nusbaum C."/>
            <person name="Birren B."/>
        </authorList>
    </citation>
    <scope>NUCLEOTIDE SEQUENCE [LARGE SCALE GENOMIC DNA]</scope>
    <source>
        <strain evidence="3">APO3</strain>
    </source>
</reference>
<dbReference type="Pfam" id="PF00169">
    <property type="entry name" value="PH"/>
    <property type="match status" value="1"/>
</dbReference>
<gene>
    <name evidence="3" type="ORF">H257_09270</name>
</gene>
<feature type="compositionally biased region" description="Pro residues" evidence="1">
    <location>
        <begin position="460"/>
        <end position="469"/>
    </location>
</feature>
<dbReference type="SUPFAM" id="SSF50729">
    <property type="entry name" value="PH domain-like"/>
    <property type="match status" value="1"/>
</dbReference>
<evidence type="ECO:0000259" key="2">
    <source>
        <dbReference type="PROSITE" id="PS50003"/>
    </source>
</evidence>
<feature type="region of interest" description="Disordered" evidence="1">
    <location>
        <begin position="413"/>
        <end position="670"/>
    </location>
</feature>
<feature type="compositionally biased region" description="Pro residues" evidence="1">
    <location>
        <begin position="420"/>
        <end position="430"/>
    </location>
</feature>
<dbReference type="AlphaFoldDB" id="W4GCY8"/>
<dbReference type="CDD" id="cd00821">
    <property type="entry name" value="PH"/>
    <property type="match status" value="1"/>
</dbReference>
<dbReference type="OrthoDB" id="303614at2759"/>
<feature type="region of interest" description="Disordered" evidence="1">
    <location>
        <begin position="855"/>
        <end position="884"/>
    </location>
</feature>
<feature type="compositionally biased region" description="Polar residues" evidence="1">
    <location>
        <begin position="548"/>
        <end position="559"/>
    </location>
</feature>
<feature type="domain" description="PH" evidence="2">
    <location>
        <begin position="82"/>
        <end position="188"/>
    </location>
</feature>
<dbReference type="VEuPathDB" id="FungiDB:H257_09270"/>
<dbReference type="PROSITE" id="PS50003">
    <property type="entry name" value="PH_DOMAIN"/>
    <property type="match status" value="1"/>
</dbReference>
<dbReference type="Gene3D" id="3.10.450.50">
    <property type="match status" value="1"/>
</dbReference>